<evidence type="ECO:0000256" key="1">
    <source>
        <dbReference type="SAM" id="MobiDB-lite"/>
    </source>
</evidence>
<protein>
    <submittedName>
        <fullName evidence="2">Uncharacterized protein</fullName>
    </submittedName>
</protein>
<proteinExistence type="predicted"/>
<dbReference type="Proteomes" id="UP000319949">
    <property type="component" value="Unassembled WGS sequence"/>
</dbReference>
<gene>
    <name evidence="2" type="ORF">FBZ96_11089</name>
</gene>
<accession>A0A560D698</accession>
<feature type="region of interest" description="Disordered" evidence="1">
    <location>
        <begin position="58"/>
        <end position="82"/>
    </location>
</feature>
<organism evidence="2 3">
    <name type="scientific">Bradyrhizobium stylosanthis</name>
    <dbReference type="NCBI Taxonomy" id="1803665"/>
    <lineage>
        <taxon>Bacteria</taxon>
        <taxon>Pseudomonadati</taxon>
        <taxon>Pseudomonadota</taxon>
        <taxon>Alphaproteobacteria</taxon>
        <taxon>Hyphomicrobiales</taxon>
        <taxon>Nitrobacteraceae</taxon>
        <taxon>Bradyrhizobium</taxon>
    </lineage>
</organism>
<sequence>MTAQNYGWKPPTAAQREAQRLFKETGAQVVMSEYERTQAAFHANRERLKAERLAREAEATARKHKNLITAHSPNVHGGLRHR</sequence>
<comment type="caution">
    <text evidence="2">The sequence shown here is derived from an EMBL/GenBank/DDBJ whole genome shotgun (WGS) entry which is preliminary data.</text>
</comment>
<name>A0A560D698_9BRAD</name>
<dbReference type="EMBL" id="VITK01000010">
    <property type="protein sequence ID" value="TWA92618.1"/>
    <property type="molecule type" value="Genomic_DNA"/>
</dbReference>
<keyword evidence="3" id="KW-1185">Reference proteome</keyword>
<dbReference type="OrthoDB" id="8255605at2"/>
<dbReference type="RefSeq" id="WP_063692366.1">
    <property type="nucleotide sequence ID" value="NZ_LVEM01000004.1"/>
</dbReference>
<reference evidence="2 3" key="1">
    <citation type="submission" date="2019-06" db="EMBL/GenBank/DDBJ databases">
        <title>Genomic Encyclopedia of Type Strains, Phase IV (KMG-V): Genome sequencing to study the core and pangenomes of soil and plant-associated prokaryotes.</title>
        <authorList>
            <person name="Whitman W."/>
        </authorList>
    </citation>
    <scope>NUCLEOTIDE SEQUENCE [LARGE SCALE GENOMIC DNA]</scope>
    <source>
        <strain evidence="2 3">BR 510</strain>
    </source>
</reference>
<evidence type="ECO:0000313" key="2">
    <source>
        <dbReference type="EMBL" id="TWA92618.1"/>
    </source>
</evidence>
<evidence type="ECO:0000313" key="3">
    <source>
        <dbReference type="Proteomes" id="UP000319949"/>
    </source>
</evidence>
<dbReference type="AlphaFoldDB" id="A0A560D698"/>